<dbReference type="AlphaFoldDB" id="A0AAV2PLZ0"/>
<keyword evidence="3" id="KW-1185">Reference proteome</keyword>
<evidence type="ECO:0000313" key="3">
    <source>
        <dbReference type="Proteomes" id="UP001497623"/>
    </source>
</evidence>
<reference evidence="2 3" key="1">
    <citation type="submission" date="2024-05" db="EMBL/GenBank/DDBJ databases">
        <authorList>
            <person name="Wallberg A."/>
        </authorList>
    </citation>
    <scope>NUCLEOTIDE SEQUENCE [LARGE SCALE GENOMIC DNA]</scope>
</reference>
<feature type="non-terminal residue" evidence="2">
    <location>
        <position position="100"/>
    </location>
</feature>
<keyword evidence="1" id="KW-1133">Transmembrane helix</keyword>
<sequence>LFFQDFKFPLTVVIIHLFMKFVLAGFCRLIYTAVTGVPRITLGWDVYWRRVLPPGAAAGIDIGLSQWSLEFITVALYTMSKSTALLFILIFAIFFKLEEM</sequence>
<dbReference type="Proteomes" id="UP001497623">
    <property type="component" value="Unassembled WGS sequence"/>
</dbReference>
<organism evidence="2 3">
    <name type="scientific">Meganyctiphanes norvegica</name>
    <name type="common">Northern krill</name>
    <name type="synonym">Thysanopoda norvegica</name>
    <dbReference type="NCBI Taxonomy" id="48144"/>
    <lineage>
        <taxon>Eukaryota</taxon>
        <taxon>Metazoa</taxon>
        <taxon>Ecdysozoa</taxon>
        <taxon>Arthropoda</taxon>
        <taxon>Crustacea</taxon>
        <taxon>Multicrustacea</taxon>
        <taxon>Malacostraca</taxon>
        <taxon>Eumalacostraca</taxon>
        <taxon>Eucarida</taxon>
        <taxon>Euphausiacea</taxon>
        <taxon>Euphausiidae</taxon>
        <taxon>Meganyctiphanes</taxon>
    </lineage>
</organism>
<name>A0AAV2PLZ0_MEGNR</name>
<feature type="transmembrane region" description="Helical" evidence="1">
    <location>
        <begin position="74"/>
        <end position="95"/>
    </location>
</feature>
<evidence type="ECO:0000256" key="1">
    <source>
        <dbReference type="SAM" id="Phobius"/>
    </source>
</evidence>
<keyword evidence="1" id="KW-0812">Transmembrane</keyword>
<gene>
    <name evidence="2" type="ORF">MNOR_LOCUS660</name>
</gene>
<feature type="non-terminal residue" evidence="2">
    <location>
        <position position="1"/>
    </location>
</feature>
<feature type="transmembrane region" description="Helical" evidence="1">
    <location>
        <begin position="12"/>
        <end position="31"/>
    </location>
</feature>
<protein>
    <submittedName>
        <fullName evidence="2">Uncharacterized protein</fullName>
    </submittedName>
</protein>
<accession>A0AAV2PLZ0</accession>
<proteinExistence type="predicted"/>
<keyword evidence="1" id="KW-0472">Membrane</keyword>
<dbReference type="EMBL" id="CAXKWB010000153">
    <property type="protein sequence ID" value="CAL4059538.1"/>
    <property type="molecule type" value="Genomic_DNA"/>
</dbReference>
<evidence type="ECO:0000313" key="2">
    <source>
        <dbReference type="EMBL" id="CAL4059538.1"/>
    </source>
</evidence>
<comment type="caution">
    <text evidence="2">The sequence shown here is derived from an EMBL/GenBank/DDBJ whole genome shotgun (WGS) entry which is preliminary data.</text>
</comment>